<evidence type="ECO:0000259" key="20">
    <source>
        <dbReference type="PROSITE" id="PS50031"/>
    </source>
</evidence>
<feature type="coiled-coil region" evidence="18">
    <location>
        <begin position="332"/>
        <end position="366"/>
    </location>
</feature>
<dbReference type="PANTHER" id="PTHR11216">
    <property type="entry name" value="EH DOMAIN"/>
    <property type="match status" value="1"/>
</dbReference>
<evidence type="ECO:0000256" key="16">
    <source>
        <dbReference type="ARBA" id="ARBA00025194"/>
    </source>
</evidence>
<dbReference type="GO" id="GO:0030479">
    <property type="term" value="C:actin cortical patch"/>
    <property type="evidence" value="ECO:0007669"/>
    <property type="project" value="UniProtKB-SubCell"/>
</dbReference>
<dbReference type="GO" id="GO:0010008">
    <property type="term" value="C:endosome membrane"/>
    <property type="evidence" value="ECO:0007669"/>
    <property type="project" value="UniProtKB-SubCell"/>
</dbReference>
<dbReference type="InterPro" id="IPR018247">
    <property type="entry name" value="EF_Hand_1_Ca_BS"/>
</dbReference>
<evidence type="ECO:0000313" key="22">
    <source>
        <dbReference type="EMBL" id="WBW73313.1"/>
    </source>
</evidence>
<evidence type="ECO:0000256" key="15">
    <source>
        <dbReference type="ARBA" id="ARBA00023212"/>
    </source>
</evidence>
<dbReference type="PROSITE" id="PS50031">
    <property type="entry name" value="EH"/>
    <property type="match status" value="2"/>
</dbReference>
<dbReference type="Pfam" id="PF12763">
    <property type="entry name" value="EH"/>
    <property type="match status" value="1"/>
</dbReference>
<dbReference type="GeneID" id="80876604"/>
<dbReference type="CDD" id="cd00052">
    <property type="entry name" value="EH"/>
    <property type="match status" value="1"/>
</dbReference>
<dbReference type="EMBL" id="CP115612">
    <property type="protein sequence ID" value="WBW73313.1"/>
    <property type="molecule type" value="Genomic_DNA"/>
</dbReference>
<evidence type="ECO:0000256" key="6">
    <source>
        <dbReference type="ARBA" id="ARBA00022475"/>
    </source>
</evidence>
<keyword evidence="7" id="KW-0963">Cytoplasm</keyword>
<gene>
    <name evidence="22" type="primary">end3</name>
    <name evidence="22" type="ORF">SOMG_03124</name>
</gene>
<evidence type="ECO:0000256" key="2">
    <source>
        <dbReference type="ARBA" id="ARBA00004134"/>
    </source>
</evidence>
<dbReference type="GO" id="GO:0016197">
    <property type="term" value="P:endosomal transport"/>
    <property type="evidence" value="ECO:0007669"/>
    <property type="project" value="TreeGrafter"/>
</dbReference>
<keyword evidence="14" id="KW-0009">Actin-binding</keyword>
<dbReference type="GO" id="GO:0005886">
    <property type="term" value="C:plasma membrane"/>
    <property type="evidence" value="ECO:0007669"/>
    <property type="project" value="UniProtKB-SubCell"/>
</dbReference>
<evidence type="ECO:0000256" key="12">
    <source>
        <dbReference type="ARBA" id="ARBA00023054"/>
    </source>
</evidence>
<dbReference type="RefSeq" id="XP_056037556.1">
    <property type="nucleotide sequence ID" value="XM_056181915.1"/>
</dbReference>
<dbReference type="KEGG" id="som:SOMG_03124"/>
<evidence type="ECO:0000256" key="19">
    <source>
        <dbReference type="SAM" id="MobiDB-lite"/>
    </source>
</evidence>
<feature type="region of interest" description="Disordered" evidence="19">
    <location>
        <begin position="232"/>
        <end position="264"/>
    </location>
</feature>
<feature type="compositionally biased region" description="Polar residues" evidence="19">
    <location>
        <begin position="241"/>
        <end position="254"/>
    </location>
</feature>
<evidence type="ECO:0000256" key="5">
    <source>
        <dbReference type="ARBA" id="ARBA00011159"/>
    </source>
</evidence>
<organism evidence="22 23">
    <name type="scientific">Schizosaccharomyces osmophilus</name>
    <dbReference type="NCBI Taxonomy" id="2545709"/>
    <lineage>
        <taxon>Eukaryota</taxon>
        <taxon>Fungi</taxon>
        <taxon>Dikarya</taxon>
        <taxon>Ascomycota</taxon>
        <taxon>Taphrinomycotina</taxon>
        <taxon>Schizosaccharomycetes</taxon>
        <taxon>Schizosaccharomycetales</taxon>
        <taxon>Schizosaccharomycetaceae</taxon>
        <taxon>Schizosaccharomyces</taxon>
    </lineage>
</organism>
<dbReference type="InterPro" id="IPR025604">
    <property type="entry name" value="End3"/>
</dbReference>
<dbReference type="GO" id="GO:0005509">
    <property type="term" value="F:calcium ion binding"/>
    <property type="evidence" value="ECO:0007669"/>
    <property type="project" value="InterPro"/>
</dbReference>
<dbReference type="PROSITE" id="PS00018">
    <property type="entry name" value="EF_HAND_1"/>
    <property type="match status" value="1"/>
</dbReference>
<keyword evidence="9" id="KW-0677">Repeat</keyword>
<dbReference type="AlphaFoldDB" id="A0AAE9WEK4"/>
<proteinExistence type="inferred from homology"/>
<keyword evidence="12 18" id="KW-0175">Coiled coil</keyword>
<dbReference type="Gene3D" id="1.10.238.10">
    <property type="entry name" value="EF-hand"/>
    <property type="match status" value="2"/>
</dbReference>
<comment type="subunit">
    <text evidence="5">Component of the PAN1 actin cytoskeleton-regulatory complex.</text>
</comment>
<comment type="function">
    <text evidence="16">Component of the PAN1 actin cytoskeleton-regulatory complex required for the internalization of endosomes during actin-coupled endocytosis. The complex links the site of endocytosis to the cell membrane-associated actin cytoskeleton. Mediates uptake of external molecules and vacuolar degradation of plasma membrane proteins. Plays a role in the proper organization of the cell membrane-associated actin cytoskeleton and promotes its destabilization.</text>
</comment>
<dbReference type="GO" id="GO:0007015">
    <property type="term" value="P:actin filament organization"/>
    <property type="evidence" value="ECO:0007669"/>
    <property type="project" value="InterPro"/>
</dbReference>
<name>A0AAE9WEK4_9SCHI</name>
<feature type="domain" description="EH" evidence="20">
    <location>
        <begin position="5"/>
        <end position="95"/>
    </location>
</feature>
<comment type="subcellular location">
    <subcellularLocation>
        <location evidence="3">Cell membrane</location>
        <topology evidence="3">Peripheral membrane protein</topology>
        <orientation evidence="3">Cytoplasmic side</orientation>
    </subcellularLocation>
    <subcellularLocation>
        <location evidence="2">Cytoplasm</location>
        <location evidence="2">Cytoskeleton</location>
        <location evidence="2">Actin patch</location>
    </subcellularLocation>
    <subcellularLocation>
        <location evidence="1">Endosome membrane</location>
        <topology evidence="1">Peripheral membrane protein</topology>
        <orientation evidence="1">Cytoplasmic side</orientation>
    </subcellularLocation>
</comment>
<evidence type="ECO:0000256" key="11">
    <source>
        <dbReference type="ARBA" id="ARBA00022837"/>
    </source>
</evidence>
<keyword evidence="6" id="KW-1003">Cell membrane</keyword>
<feature type="domain" description="EF-hand" evidence="21">
    <location>
        <begin position="37"/>
        <end position="72"/>
    </location>
</feature>
<dbReference type="InterPro" id="IPR002048">
    <property type="entry name" value="EF_hand_dom"/>
</dbReference>
<dbReference type="PANTHER" id="PTHR11216:SF74">
    <property type="entry name" value="ACTIN CYTOSKELETON-REGULATORY COMPLEX PROTEIN END3"/>
    <property type="match status" value="1"/>
</dbReference>
<keyword evidence="8" id="KW-0254">Endocytosis</keyword>
<evidence type="ECO:0000256" key="10">
    <source>
        <dbReference type="ARBA" id="ARBA00022753"/>
    </source>
</evidence>
<keyword evidence="10" id="KW-0967">Endosome</keyword>
<comment type="similarity">
    <text evidence="4">Belongs to the END3 family.</text>
</comment>
<dbReference type="SUPFAM" id="SSF47473">
    <property type="entry name" value="EF-hand"/>
    <property type="match status" value="2"/>
</dbReference>
<dbReference type="Proteomes" id="UP001212411">
    <property type="component" value="Chromosome 2"/>
</dbReference>
<evidence type="ECO:0000256" key="17">
    <source>
        <dbReference type="ARBA" id="ARBA00029684"/>
    </source>
</evidence>
<evidence type="ECO:0000256" key="18">
    <source>
        <dbReference type="SAM" id="Coils"/>
    </source>
</evidence>
<evidence type="ECO:0000256" key="9">
    <source>
        <dbReference type="ARBA" id="ARBA00022737"/>
    </source>
</evidence>
<sequence length="370" mass="42338">MDPKEKNKFWEIFRSLRPEGGYVSGEKAYGVLRSSRLDNEKLAKLWDLVDIDDDGQLDFDEFCIAMKIIFNIINGIYKDVPSNIPEELVPPSKQHLVAAREALKGSGDAQIGSEDSEDPEDSILKDGFDWYMAPSDRMRYSDVYSSHCDKYGAVLYNAFAPVYDHLGIPRSQIQKAWDMVNPQKSETIDKDQCLVFLHLLTQRSQGFRIPNEVPFGLRASFKKGNIDYNLHANDPSHTMRESQTVSSPSTTQCPRSDMEAPKDVRDSDWEIVGLRNELSTLDNRIESLQREVDESSLAKGRSDLVRRDLLKLLDYKQGVLTNLKAGGFRPDYSMVERNLEKLEQHIVILQQQLEGKNRDIKFIEDTLRGR</sequence>
<keyword evidence="13" id="KW-0472">Membrane</keyword>
<evidence type="ECO:0000256" key="13">
    <source>
        <dbReference type="ARBA" id="ARBA00023136"/>
    </source>
</evidence>
<dbReference type="PROSITE" id="PS50222">
    <property type="entry name" value="EF_HAND_2"/>
    <property type="match status" value="1"/>
</dbReference>
<evidence type="ECO:0000256" key="8">
    <source>
        <dbReference type="ARBA" id="ARBA00022583"/>
    </source>
</evidence>
<dbReference type="SMART" id="SM00054">
    <property type="entry name" value="EFh"/>
    <property type="match status" value="2"/>
</dbReference>
<evidence type="ECO:0000256" key="1">
    <source>
        <dbReference type="ARBA" id="ARBA00004125"/>
    </source>
</evidence>
<feature type="coiled-coil region" evidence="18">
    <location>
        <begin position="271"/>
        <end position="298"/>
    </location>
</feature>
<evidence type="ECO:0000256" key="3">
    <source>
        <dbReference type="ARBA" id="ARBA00004413"/>
    </source>
</evidence>
<keyword evidence="11" id="KW-0106">Calcium</keyword>
<feature type="domain" description="EH" evidence="20">
    <location>
        <begin position="136"/>
        <end position="224"/>
    </location>
</feature>
<keyword evidence="23" id="KW-1185">Reference proteome</keyword>
<evidence type="ECO:0000313" key="23">
    <source>
        <dbReference type="Proteomes" id="UP001212411"/>
    </source>
</evidence>
<evidence type="ECO:0000256" key="4">
    <source>
        <dbReference type="ARBA" id="ARBA00009909"/>
    </source>
</evidence>
<dbReference type="InterPro" id="IPR000261">
    <property type="entry name" value="EH_dom"/>
</dbReference>
<dbReference type="InterPro" id="IPR011992">
    <property type="entry name" value="EF-hand-dom_pair"/>
</dbReference>
<dbReference type="Pfam" id="PF12761">
    <property type="entry name" value="End3"/>
    <property type="match status" value="1"/>
</dbReference>
<dbReference type="SMART" id="SM00027">
    <property type="entry name" value="EH"/>
    <property type="match status" value="2"/>
</dbReference>
<evidence type="ECO:0000256" key="7">
    <source>
        <dbReference type="ARBA" id="ARBA00022490"/>
    </source>
</evidence>
<protein>
    <recommendedName>
        <fullName evidence="17">Endocytosis protein 3</fullName>
    </recommendedName>
</protein>
<reference evidence="22 23" key="1">
    <citation type="journal article" date="2023" name="G3 (Bethesda)">
        <title>A high-quality reference genome for the fission yeast Schizosaccharomyces osmophilus.</title>
        <authorList>
            <person name="Jia G.S."/>
            <person name="Zhang W.C."/>
            <person name="Liang Y."/>
            <person name="Liu X.H."/>
            <person name="Rhind N."/>
            <person name="Pidoux A."/>
            <person name="Brysch-Herzberg M."/>
            <person name="Du L.L."/>
        </authorList>
    </citation>
    <scope>NUCLEOTIDE SEQUENCE [LARGE SCALE GENOMIC DNA]</scope>
    <source>
        <strain evidence="22 23">CBS 15793</strain>
    </source>
</reference>
<evidence type="ECO:0000259" key="21">
    <source>
        <dbReference type="PROSITE" id="PS50222"/>
    </source>
</evidence>
<dbReference type="GO" id="GO:0003779">
    <property type="term" value="F:actin binding"/>
    <property type="evidence" value="ECO:0007669"/>
    <property type="project" value="UniProtKB-KW"/>
</dbReference>
<dbReference type="GO" id="GO:0006897">
    <property type="term" value="P:endocytosis"/>
    <property type="evidence" value="ECO:0007669"/>
    <property type="project" value="UniProtKB-KW"/>
</dbReference>
<evidence type="ECO:0000256" key="14">
    <source>
        <dbReference type="ARBA" id="ARBA00023203"/>
    </source>
</evidence>
<accession>A0AAE9WEK4</accession>
<keyword evidence="15" id="KW-0206">Cytoskeleton</keyword>